<proteinExistence type="predicted"/>
<sequence>MDDGTDNGGSSLLITESERKKLLAELRTRLFWVGEKIPYFVEINGKKCKPHDRVWDLINKETLSDDENKQIEKCIAVLKEKESVDELELETKEMTREEAKTLSDETAGLLRAIMDLREIKEGVSKKREKEFHEMFSTQRTEEIRRWLNFLKEAEKK</sequence>
<evidence type="ECO:0000313" key="1">
    <source>
        <dbReference type="EMBL" id="AGB49152.1"/>
    </source>
</evidence>
<dbReference type="HOGENOM" id="CLU_127460_0_0_2"/>
<dbReference type="OrthoDB" id="137027at2157"/>
<organism evidence="1 2">
    <name type="scientific">Methanomethylovorans hollandica (strain DSM 15978 / NBRC 107637 / DMS1)</name>
    <dbReference type="NCBI Taxonomy" id="867904"/>
    <lineage>
        <taxon>Archaea</taxon>
        <taxon>Methanobacteriati</taxon>
        <taxon>Methanobacteriota</taxon>
        <taxon>Stenosarchaea group</taxon>
        <taxon>Methanomicrobia</taxon>
        <taxon>Methanosarcinales</taxon>
        <taxon>Methanosarcinaceae</taxon>
        <taxon>Methanomethylovorans</taxon>
    </lineage>
</organism>
<dbReference type="Pfam" id="PF19101">
    <property type="entry name" value="DUF5788"/>
    <property type="match status" value="1"/>
</dbReference>
<dbReference type="Proteomes" id="UP000010866">
    <property type="component" value="Chromosome"/>
</dbReference>
<accession>L0KUM6</accession>
<keyword evidence="2" id="KW-1185">Reference proteome</keyword>
<dbReference type="EMBL" id="CP003362">
    <property type="protein sequence ID" value="AGB49152.1"/>
    <property type="molecule type" value="Genomic_DNA"/>
</dbReference>
<gene>
    <name evidence="1" type="ordered locus">Metho_0910</name>
</gene>
<name>L0KUM6_METHD</name>
<dbReference type="RefSeq" id="WP_015324319.1">
    <property type="nucleotide sequence ID" value="NC_019977.1"/>
</dbReference>
<dbReference type="KEGG" id="mhz:Metho_0910"/>
<reference evidence="2" key="1">
    <citation type="submission" date="2012-02" db="EMBL/GenBank/DDBJ databases">
        <title>Complete sequence of chromosome of Methanomethylovorans hollandica DSM 15978.</title>
        <authorList>
            <person name="Lucas S."/>
            <person name="Copeland A."/>
            <person name="Lapidus A."/>
            <person name="Glavina del Rio T."/>
            <person name="Dalin E."/>
            <person name="Tice H."/>
            <person name="Bruce D."/>
            <person name="Goodwin L."/>
            <person name="Pitluck S."/>
            <person name="Peters L."/>
            <person name="Mikhailova N."/>
            <person name="Held B."/>
            <person name="Kyrpides N."/>
            <person name="Mavromatis K."/>
            <person name="Ivanova N."/>
            <person name="Brettin T."/>
            <person name="Detter J.C."/>
            <person name="Han C."/>
            <person name="Larimer F."/>
            <person name="Land M."/>
            <person name="Hauser L."/>
            <person name="Markowitz V."/>
            <person name="Cheng J.-F."/>
            <person name="Hugenholtz P."/>
            <person name="Woyke T."/>
            <person name="Wu D."/>
            <person name="Spring S."/>
            <person name="Schroeder M."/>
            <person name="Brambilla E."/>
            <person name="Klenk H.-P."/>
            <person name="Eisen J.A."/>
        </authorList>
    </citation>
    <scope>NUCLEOTIDE SEQUENCE [LARGE SCALE GENOMIC DNA]</scope>
    <source>
        <strain evidence="2">DSM 15978 / NBRC 107637 / DMS1</strain>
    </source>
</reference>
<dbReference type="AlphaFoldDB" id="L0KUM6"/>
<dbReference type="GeneID" id="14408284"/>
<protein>
    <submittedName>
        <fullName evidence="1">Uncharacterized protein</fullName>
    </submittedName>
</protein>
<dbReference type="STRING" id="867904.Metho_0910"/>
<dbReference type="InterPro" id="IPR043900">
    <property type="entry name" value="DUF5788"/>
</dbReference>
<evidence type="ECO:0000313" key="2">
    <source>
        <dbReference type="Proteomes" id="UP000010866"/>
    </source>
</evidence>